<evidence type="ECO:0000313" key="11">
    <source>
        <dbReference type="Proteomes" id="UP000179524"/>
    </source>
</evidence>
<feature type="transmembrane region" description="Helical" evidence="8">
    <location>
        <begin position="251"/>
        <end position="272"/>
    </location>
</feature>
<keyword evidence="5 8" id="KW-0812">Transmembrane</keyword>
<dbReference type="InterPro" id="IPR047817">
    <property type="entry name" value="ABC2_TM_bact-type"/>
</dbReference>
<dbReference type="GO" id="GO:0140359">
    <property type="term" value="F:ABC-type transporter activity"/>
    <property type="evidence" value="ECO:0007669"/>
    <property type="project" value="InterPro"/>
</dbReference>
<sequence>MWTIFWSHLHSIKHQPLLILGMIGLTFAFASVLGQGDFSVTSVPAYTEGLTDEQVEQFSEQLNQHEKFNIVIEDQEKVEAKLRQNVAEMALVLKENDFEILLVVNSQNSRALHSHVVSFYQERFIVTKMAEHFGEDKKMLTETLVGALETPILAVNEKTFKGTSAFLYDQGLQALFGFSLFFVIYSVMFTISTIVIQKQEGIWDRIILSSIKKSQIYAGHLGFSFILGYIQVVIVFVLFKLLFNVDFYGGFVMALIVVIPYIFAIVSIGVLIGSLTTNHQQLNVIIPLVSVSFAMLGGAYWPIEIVTSDAMRLLASFVPITYGMELLKGATLLQWDVKQFLYPAAVLFAMGIICMGIGLNLMERKRV</sequence>
<feature type="transmembrane region" description="Helical" evidence="8">
    <location>
        <begin position="284"/>
        <end position="303"/>
    </location>
</feature>
<dbReference type="GO" id="GO:0005886">
    <property type="term" value="C:plasma membrane"/>
    <property type="evidence" value="ECO:0007669"/>
    <property type="project" value="UniProtKB-SubCell"/>
</dbReference>
<feature type="transmembrane region" description="Helical" evidence="8">
    <location>
        <begin position="174"/>
        <end position="196"/>
    </location>
</feature>
<dbReference type="Proteomes" id="UP000179524">
    <property type="component" value="Unassembled WGS sequence"/>
</dbReference>
<keyword evidence="11" id="KW-1185">Reference proteome</keyword>
<dbReference type="AlphaFoldDB" id="A0A1S2LNC2"/>
<dbReference type="PANTHER" id="PTHR30294">
    <property type="entry name" value="MEMBRANE COMPONENT OF ABC TRANSPORTER YHHJ-RELATED"/>
    <property type="match status" value="1"/>
</dbReference>
<evidence type="ECO:0000256" key="6">
    <source>
        <dbReference type="ARBA" id="ARBA00022989"/>
    </source>
</evidence>
<evidence type="ECO:0000256" key="8">
    <source>
        <dbReference type="SAM" id="Phobius"/>
    </source>
</evidence>
<dbReference type="RefSeq" id="WP_071309454.1">
    <property type="nucleotide sequence ID" value="NZ_MLQR01000027.1"/>
</dbReference>
<reference evidence="10 11" key="1">
    <citation type="submission" date="2016-10" db="EMBL/GenBank/DDBJ databases">
        <title>Draft genome sequences of four alkaliphilic bacteria belonging to the Anaerobacillus genus.</title>
        <authorList>
            <person name="Bassil N.M."/>
            <person name="Lloyd J.R."/>
        </authorList>
    </citation>
    <scope>NUCLEOTIDE SEQUENCE [LARGE SCALE GENOMIC DNA]</scope>
    <source>
        <strain evidence="10 11">DSM 18345</strain>
    </source>
</reference>
<dbReference type="PROSITE" id="PS51012">
    <property type="entry name" value="ABC_TM2"/>
    <property type="match status" value="1"/>
</dbReference>
<dbReference type="InterPro" id="IPR013525">
    <property type="entry name" value="ABC2_TM"/>
</dbReference>
<evidence type="ECO:0000256" key="7">
    <source>
        <dbReference type="ARBA" id="ARBA00023136"/>
    </source>
</evidence>
<protein>
    <recommendedName>
        <fullName evidence="9">ABC transmembrane type-2 domain-containing protein</fullName>
    </recommendedName>
</protein>
<dbReference type="PANTHER" id="PTHR30294:SF29">
    <property type="entry name" value="MULTIDRUG ABC TRANSPORTER PERMEASE YBHS-RELATED"/>
    <property type="match status" value="1"/>
</dbReference>
<dbReference type="Pfam" id="PF12698">
    <property type="entry name" value="ABC2_membrane_3"/>
    <property type="match status" value="1"/>
</dbReference>
<accession>A0A1S2LNC2</accession>
<comment type="caution">
    <text evidence="10">The sequence shown here is derived from an EMBL/GenBank/DDBJ whole genome shotgun (WGS) entry which is preliminary data.</text>
</comment>
<evidence type="ECO:0000313" key="10">
    <source>
        <dbReference type="EMBL" id="OIJ13603.1"/>
    </source>
</evidence>
<dbReference type="InterPro" id="IPR051449">
    <property type="entry name" value="ABC-2_transporter_component"/>
</dbReference>
<evidence type="ECO:0000256" key="2">
    <source>
        <dbReference type="ARBA" id="ARBA00007783"/>
    </source>
</evidence>
<evidence type="ECO:0000256" key="5">
    <source>
        <dbReference type="ARBA" id="ARBA00022692"/>
    </source>
</evidence>
<evidence type="ECO:0000256" key="1">
    <source>
        <dbReference type="ARBA" id="ARBA00004651"/>
    </source>
</evidence>
<proteinExistence type="inferred from homology"/>
<keyword evidence="4" id="KW-1003">Cell membrane</keyword>
<comment type="similarity">
    <text evidence="2">Belongs to the ABC-2 integral membrane protein family.</text>
</comment>
<comment type="subcellular location">
    <subcellularLocation>
        <location evidence="1">Cell membrane</location>
        <topology evidence="1">Multi-pass membrane protein</topology>
    </subcellularLocation>
</comment>
<keyword evidence="3" id="KW-0813">Transport</keyword>
<keyword evidence="7 8" id="KW-0472">Membrane</keyword>
<feature type="domain" description="ABC transmembrane type-2" evidence="9">
    <location>
        <begin position="137"/>
        <end position="365"/>
    </location>
</feature>
<name>A0A1S2LNC2_9BACI</name>
<organism evidence="10 11">
    <name type="scientific">Anaerobacillus alkalilacustris</name>
    <dbReference type="NCBI Taxonomy" id="393763"/>
    <lineage>
        <taxon>Bacteria</taxon>
        <taxon>Bacillati</taxon>
        <taxon>Bacillota</taxon>
        <taxon>Bacilli</taxon>
        <taxon>Bacillales</taxon>
        <taxon>Bacillaceae</taxon>
        <taxon>Anaerobacillus</taxon>
    </lineage>
</organism>
<feature type="transmembrane region" description="Helical" evidence="8">
    <location>
        <begin position="340"/>
        <end position="362"/>
    </location>
</feature>
<gene>
    <name evidence="10" type="ORF">BKP37_09980</name>
</gene>
<feature type="transmembrane region" description="Helical" evidence="8">
    <location>
        <begin position="217"/>
        <end position="239"/>
    </location>
</feature>
<evidence type="ECO:0000256" key="4">
    <source>
        <dbReference type="ARBA" id="ARBA00022475"/>
    </source>
</evidence>
<dbReference type="EMBL" id="MLQR01000027">
    <property type="protein sequence ID" value="OIJ13603.1"/>
    <property type="molecule type" value="Genomic_DNA"/>
</dbReference>
<dbReference type="OrthoDB" id="266913at2"/>
<keyword evidence="6 8" id="KW-1133">Transmembrane helix</keyword>
<evidence type="ECO:0000256" key="3">
    <source>
        <dbReference type="ARBA" id="ARBA00022448"/>
    </source>
</evidence>
<evidence type="ECO:0000259" key="9">
    <source>
        <dbReference type="PROSITE" id="PS51012"/>
    </source>
</evidence>